<protein>
    <submittedName>
        <fullName evidence="3">Glycosyltransferase, group 2 family protein</fullName>
    </submittedName>
</protein>
<dbReference type="Pfam" id="PF00535">
    <property type="entry name" value="Glycos_transf_2"/>
    <property type="match status" value="1"/>
</dbReference>
<dbReference type="PROSITE" id="PS50005">
    <property type="entry name" value="TPR"/>
    <property type="match status" value="3"/>
</dbReference>
<dbReference type="SUPFAM" id="SSF48452">
    <property type="entry name" value="TPR-like"/>
    <property type="match status" value="1"/>
</dbReference>
<dbReference type="PANTHER" id="PTHR43630">
    <property type="entry name" value="POLY-BETA-1,6-N-ACETYL-D-GLUCOSAMINE SYNTHASE"/>
    <property type="match status" value="1"/>
</dbReference>
<gene>
    <name evidence="3" type="ORF">HMPREF0322_04704</name>
</gene>
<dbReference type="InterPro" id="IPR019734">
    <property type="entry name" value="TPR_rpt"/>
</dbReference>
<accession>G9XUP5</accession>
<dbReference type="InterPro" id="IPR011990">
    <property type="entry name" value="TPR-like_helical_dom_sf"/>
</dbReference>
<proteinExistence type="predicted"/>
<evidence type="ECO:0000313" key="3">
    <source>
        <dbReference type="EMBL" id="EHL04617.1"/>
    </source>
</evidence>
<organism evidence="3 4">
    <name type="scientific">Desulfitobacterium hafniense DP7</name>
    <dbReference type="NCBI Taxonomy" id="537010"/>
    <lineage>
        <taxon>Bacteria</taxon>
        <taxon>Bacillati</taxon>
        <taxon>Bacillota</taxon>
        <taxon>Clostridia</taxon>
        <taxon>Eubacteriales</taxon>
        <taxon>Desulfitobacteriaceae</taxon>
        <taxon>Desulfitobacterium</taxon>
    </lineage>
</organism>
<dbReference type="InterPro" id="IPR001173">
    <property type="entry name" value="Glyco_trans_2-like"/>
</dbReference>
<dbReference type="PATRIC" id="fig|537010.4.peg.4381"/>
<dbReference type="InterPro" id="IPR029044">
    <property type="entry name" value="Nucleotide-diphossugar_trans"/>
</dbReference>
<dbReference type="GO" id="GO:0016740">
    <property type="term" value="F:transferase activity"/>
    <property type="evidence" value="ECO:0007669"/>
    <property type="project" value="UniProtKB-KW"/>
</dbReference>
<dbReference type="Gene3D" id="3.90.550.10">
    <property type="entry name" value="Spore Coat Polysaccharide Biosynthesis Protein SpsA, Chain A"/>
    <property type="match status" value="1"/>
</dbReference>
<dbReference type="CDD" id="cd02511">
    <property type="entry name" value="Beta4Glucosyltransferase"/>
    <property type="match status" value="1"/>
</dbReference>
<dbReference type="SUPFAM" id="SSF53448">
    <property type="entry name" value="Nucleotide-diphospho-sugar transferases"/>
    <property type="match status" value="1"/>
</dbReference>
<dbReference type="EMBL" id="AFZX01000131">
    <property type="protein sequence ID" value="EHL04617.1"/>
    <property type="molecule type" value="Genomic_DNA"/>
</dbReference>
<keyword evidence="1" id="KW-0802">TPR repeat</keyword>
<reference evidence="3 4" key="1">
    <citation type="submission" date="2011-08" db="EMBL/GenBank/DDBJ databases">
        <authorList>
            <person name="Weinstock G."/>
            <person name="Sodergren E."/>
            <person name="Clifton S."/>
            <person name="Fulton L."/>
            <person name="Fulton B."/>
            <person name="Courtney L."/>
            <person name="Fronick C."/>
            <person name="Harrison M."/>
            <person name="Strong C."/>
            <person name="Farmer C."/>
            <person name="Delahaunty K."/>
            <person name="Markovic C."/>
            <person name="Hall O."/>
            <person name="Minx P."/>
            <person name="Tomlinson C."/>
            <person name="Mitreva M."/>
            <person name="Hou S."/>
            <person name="Chen J."/>
            <person name="Wollam A."/>
            <person name="Pepin K.H."/>
            <person name="Johnson M."/>
            <person name="Bhonagiri V."/>
            <person name="Zhang X."/>
            <person name="Suruliraj S."/>
            <person name="Warren W."/>
            <person name="Chinwalla A."/>
            <person name="Mardis E.R."/>
            <person name="Wilson R.K."/>
        </authorList>
    </citation>
    <scope>NUCLEOTIDE SEQUENCE [LARGE SCALE GENOMIC DNA]</scope>
    <source>
        <strain evidence="3 4">DP7</strain>
    </source>
</reference>
<evidence type="ECO:0000313" key="4">
    <source>
        <dbReference type="Proteomes" id="UP000004416"/>
    </source>
</evidence>
<dbReference type="AlphaFoldDB" id="G9XUP5"/>
<feature type="repeat" description="TPR" evidence="1">
    <location>
        <begin position="268"/>
        <end position="301"/>
    </location>
</feature>
<evidence type="ECO:0000259" key="2">
    <source>
        <dbReference type="Pfam" id="PF00535"/>
    </source>
</evidence>
<feature type="repeat" description="TPR" evidence="1">
    <location>
        <begin position="314"/>
        <end position="347"/>
    </location>
</feature>
<dbReference type="SMART" id="SM00028">
    <property type="entry name" value="TPR"/>
    <property type="match status" value="5"/>
</dbReference>
<comment type="caution">
    <text evidence="3">The sequence shown here is derived from an EMBL/GenBank/DDBJ whole genome shotgun (WGS) entry which is preliminary data.</text>
</comment>
<feature type="domain" description="Glycosyltransferase 2-like" evidence="2">
    <location>
        <begin position="1"/>
        <end position="129"/>
    </location>
</feature>
<keyword evidence="3" id="KW-0808">Transferase</keyword>
<dbReference type="Proteomes" id="UP000004416">
    <property type="component" value="Unassembled WGS sequence"/>
</dbReference>
<evidence type="ECO:0000256" key="1">
    <source>
        <dbReference type="PROSITE-ProRule" id="PRU00339"/>
    </source>
</evidence>
<dbReference type="PANTHER" id="PTHR43630:SF2">
    <property type="entry name" value="GLYCOSYLTRANSFERASE"/>
    <property type="match status" value="1"/>
</dbReference>
<dbReference type="Gene3D" id="1.25.40.10">
    <property type="entry name" value="Tetratricopeptide repeat domain"/>
    <property type="match status" value="2"/>
</dbReference>
<name>G9XUP5_DESHA</name>
<feature type="repeat" description="TPR" evidence="1">
    <location>
        <begin position="526"/>
        <end position="559"/>
    </location>
</feature>
<sequence>MIARNEEKNIGRCIASYKDVVDEIIVVDTGSTDKTVEIAEAMGAKVYSLEWHNHFAEAKNYALDRAKGDWILFLDADEYFVNNTARNIIPLLRRLPSRFNAIACRMKNIDYANGQLLDEIMHIRIFRRDKNIRYKNRVHEYLICTTKNNAIEAFYANEKELLVHHEGYSLSEQRSKARRNLEILLLQLDRATEEPTIYYYLGDCYFGLGDWQKTIEYTQLFLASGTQLVGYNVKPHQNIIDSMLRLKCNPDDILKEIYVAINKFPRHPVFHFYLANRLFDLKKYDEAYHEYEKTLQLQKNYDDVEVNSLIPFLYHIYHYMGIVASYRNDYEDALNRFTESLKLEKKQSDCLIRLIMIIKDFPVEDIILFLNSLYNKDDKEELKFLVAALTKVPLPKVLAYYSALEIKKYGSDDLTVVYMLLANRQYDKTFIIAQKCLHEEPKDTTSAAIATVSALMSDNREYLDWIEEHTSESMKRLVRALVKHEVFAFSQEDKAEYLNLITTLHLFGTKKTMNRVVHLAKYFNDNTIYAELGNVFFKYGNYELALEQYQCCINQVEVEKEDQATRLYTIGLCWYRLREYENAMTSFIEAYDLGCRENDIFEFLRWSVDKLSSGNGLKERCLEIITESKRPGNKF</sequence>
<dbReference type="HOGENOM" id="CLU_023736_1_0_9"/>